<evidence type="ECO:0000256" key="6">
    <source>
        <dbReference type="ARBA" id="ARBA00022807"/>
    </source>
</evidence>
<evidence type="ECO:0000256" key="3">
    <source>
        <dbReference type="ARBA" id="ARBA00022670"/>
    </source>
</evidence>
<evidence type="ECO:0000313" key="12">
    <source>
        <dbReference type="Proteomes" id="UP001275084"/>
    </source>
</evidence>
<dbReference type="PANTHER" id="PTHR13367">
    <property type="entry name" value="UBIQUITIN THIOESTERASE"/>
    <property type="match status" value="1"/>
</dbReference>
<comment type="catalytic activity">
    <reaction evidence="1">
        <text>Thiol-dependent hydrolysis of ester, thioester, amide, peptide and isopeptide bonds formed by the C-terminal Gly of ubiquitin (a 76-residue protein attached to proteins as an intracellular targeting signal).</text>
        <dbReference type="EC" id="3.4.19.12"/>
    </reaction>
</comment>
<gene>
    <name evidence="11" type="ORF">B0T25DRAFT_603140</name>
</gene>
<keyword evidence="3" id="KW-0645">Protease</keyword>
<feature type="region of interest" description="Disordered" evidence="7">
    <location>
        <begin position="3182"/>
        <end position="3212"/>
    </location>
</feature>
<accession>A0AAJ0MFC9</accession>
<sequence length="3212" mass="364918">MDCSLFNHLALPPRLPSGEDPNINEIEDSAIDLLLAGAQLLRGGPSTFASHPDNGQTLQTNKASNDAWESVHRCLEASKLVNRRGQVNKLDLVSRLRCMTATDALVLHIRSQNAALLIHRLHQVLPNNQPEQVVFEVFEASASNKAVLASQNALQWDFPGGAVAIPLATFRDEDFQESLATFLEQASLASTKMFGARTLKAGIDTHEERDAPGPQMISSMLMAVLEENGCRVTMPVLRKRVRDDICWGNASRLPWRRLPYWLVLRVAVERYLSLVLGAELGRFEYKFFICASLAYFLETARMSLEIEEVHFLKAKICRRLVKLDLDKNRVQHQHVLHRVDTLLARLSPRIEQVLEACARRVQSEWEGYKQRYTKVIPTLPKRASSPDMKLPLRISGETLRLMQATSRRWKMEPRESWTAPANFNPSSAINKNLKKFAQPYIDMCKKEEAFEHVDAGQPASSPLSPQIQSYVNDALPLYIGNVGQMSILVLNAMEQWVRLDRDTCHQFPLLRDYHPVFTPEIMDSLHLASFHNMQRLHNIQRYLYERIQASHKSKATVFDGPSTSCFARRFYDESPAAQVMQDLREDIENEAHEFKIRKWHEWQREKTKFEHLTQQVNESVCEVKVDPADPRRREVHASELCSRCQTMKQLDSMWIGIYEEYLPSEDFMAKVTMFELVCPEAFAEYRDTTWMIISRLGSPTVYTGAATKSATKPKCLLRDYPQLSYYSRGRSTFTLGSSVKSFLQTHYSRVRFPVEWEGEGDALCKRNGLKLAYYDTASEIQPGRSRVYPSFSHHLQLELPQNSPFQHILERRDYVSADDGPSSYEIMASQPTCPSGLNPHEFLAFKTLMSGSARRWITILVELGSTNLNWSSEATMALMHHLVVQCGPASDRGDPLRHIHLVFRDVSFVEKLLEQVESRLATLAASANWREGYLMSTMITLLLRIVDLAAAAELDDAIRLRALRAVQKARDICIGWTRVLLAELQTSKDLFTSRQLQQRALATALLCRRTFVIHLGQSTPLDPQSLQQYLESSLAIQENIPAEVETLSQTPLQELVSGLKLAWRLQPLISLSVFEEMGSLHTALKHFWPEADRMELGNWTLKNNEDWIYCDIDVTDTKSHQMVMLNLVFGTLLVNGRPVGNLPQESQNSILVKELFGDQPLRVFQSSLPGMAYTLTQRPCGFTVHVGYDDCQIVIIAKLGEKELRLVPREKFCSGNTWDLPTPLLNECLHWFNLGTGDVYITPVTDPWVMNSWTLNIHSRMCSRIRPDNYQEHVIDPLCRLFRQVGRILEGIAPRGQLLVTQPCLPEAGLQVLIPKMHLMFFVQYKRLYSPQLGLEIDPDQDAGTWYGLRHKLVCRKVDNPMRRTILVPRGRLFVRRSRCHVIVSVNKFDSYCKFDINNTLGRIDCAPEPTFIYTRSLLHAYTSFLLPDPLTGRTGTEESLQWLRSGICRPWTVLGSEVPILAQIASLTPVREYYPPDMKVMKMERWDDDIPHHMQHPLYQQVVNDILSVSRDMSIFAESGTKDRGHHSLPSLPQQSKRHLNSRALTRQRLYERRPADDDNDPTSEATDYLYLPRDGSSTSDAQYAKVMEMTHLLRTRPDKFATPPNLATILSRDNVIGGYGSAYDKVSLDDRLHMNIRGNWGSLVESCRSEHSHYTLMFLFAPLVFRGNVDDGLLESLLAFATIQDLQRLTLPSWSSYFNFRPGAAPEIEGIARLLYPYKLAKPEEDLDGLEHMLSAKLRRKRKSAKKAYEMKAEEDCRYVAGSFVAQWPCREVDLSTIARTDLLVDLGRAMEVISPEWLRLFQNHELSEHLKKAQSIMDAHHSVEEYNPVKTHSSEPMILPCRLRGDGIPSLSLDLLKNPFCLNFAFHTSRSIEWPDWAPLATIPQDNRPLSQRNGNSVAAASNAKPQASPCEKRRYIEELRSIVDELSKSESLVRQSYARGLLQSLEAFQNLRMPQQVGKTFYAMRDYSASKAEVLRAFQSIKASLERQTKDLSAHRIKWLRLGGLWPAITTIVLLQQISSSARPCLGDGMQRELVSFGLAITKFQRDMRLNAAVLAGDTSLFEVEEANIGHRNWQPEEQPDWLLLEIESNLLIRRDQVDVARATIWPRSGTNSVLQMNMGQGKTSCIIPMVAAAMADKKNLVRVIVPKALLQQTGQLLQSRLSGLLNRDICHIPFSRRTPTQKDHIGLYLNIHQRVLKSAGVVLCLPEHNLSFKLSGQQRLLDDKVAEAEPMIRMEAWLQSVCRDILDESDYTLAARTQLIYPSGSQVVVDGNPHRWLAIEAILGLVNRHLYDLASSYPHSIEVIRNHNGGFPLIYFLRQDVQDEMLRQLTLDITEGFGDVLPIHLLAKMERVAVKDFLSPTSHRLQTSTLKMIQTLCPDQPQYGLHPQRDPVAVPFHAKGVPSDQSEWGHPDVAILFTCLAFYYDGINESQLRQALARVLKSGDPSTEYSKWVQSCDDFPESLMEWNAINVEDNFQVHKVWKAVRYQVVVIDYFLNNFVFPRHAKQFKVKLQSSGWDIPLFSPDSSHEKQLTTGFSGTNDNRTMLPLTVKQADLPNLSHTNAEVLTYLLHDRSRECKTITDVRGARGTERDLLFQLWNMNIHILIDAGAQILEMDNETLAKTWLSIDQRCRAALYFDTANKPWVITRINRKTPLLASPYAEDLSECLVYLDEAHTRGTDLKLPLDARGALTVGQGQCKDHTVQAAMRLRQLGTTQSVTFFVPPEVHQVIADLRGKSMHSHIDSYDVICWLLDNSCESIEQLQPLYYSQGIDFCRRTKAALDNPDYLADANQRAKYTATIKQNELQTLREMYEPRPKGAKPAATLRSSHPKVNALAEELSTRRKDFQDTGRAVHGSALQEVEQEREVAFEVETVRQVKKPPLYEALWFTGLHRDLDMFARSGQMPVDSHFICPLFSFLSKTTIGRKHHVSAKGRQSKLFLSGEFQRTVKSCTDLVKDTIVRPVSWVLWSRLKGVAVVLIPEEAEQIIQMIRANSTHPQIHLLSYASPVTKKMLLFNNLTFFSMPALPPKWVAPASLKIELGLLAGRLYFKWNEYETLCKFLDVGTPLAGEDVCLAGDAVEVNANTNTPVPRPPLPSSSFSPRPLVFLQEWLAIRRHGQDFVHTPMGFLTQAKPLQESHPFFAKEMPTANGDGVTPIMAGHSGREYETQKENEEADVFGGVDDMGANVGNDESDGEGEEVVYDESEGSF</sequence>
<keyword evidence="4" id="KW-0833">Ubl conjugation pathway</keyword>
<evidence type="ECO:0000259" key="10">
    <source>
        <dbReference type="Pfam" id="PF20255"/>
    </source>
</evidence>
<evidence type="ECO:0000259" key="8">
    <source>
        <dbReference type="Pfam" id="PF12340"/>
    </source>
</evidence>
<dbReference type="InterPro" id="IPR022099">
    <property type="entry name" value="DUF3638"/>
</dbReference>
<dbReference type="InterPro" id="IPR022105">
    <property type="entry name" value="DUF3645"/>
</dbReference>
<dbReference type="Pfam" id="PF12340">
    <property type="entry name" value="DUF3638"/>
    <property type="match status" value="1"/>
</dbReference>
<dbReference type="Pfam" id="PF12359">
    <property type="entry name" value="DUF3645"/>
    <property type="match status" value="1"/>
</dbReference>
<dbReference type="InterPro" id="IPR051346">
    <property type="entry name" value="OTU_Deubiquitinase"/>
</dbReference>
<dbReference type="InterPro" id="IPR046541">
    <property type="entry name" value="DUF6606"/>
</dbReference>
<dbReference type="EMBL" id="JAUIQD010000003">
    <property type="protein sequence ID" value="KAK3356620.1"/>
    <property type="molecule type" value="Genomic_DNA"/>
</dbReference>
<evidence type="ECO:0000256" key="4">
    <source>
        <dbReference type="ARBA" id="ARBA00022786"/>
    </source>
</evidence>
<protein>
    <recommendedName>
        <fullName evidence="2">ubiquitinyl hydrolase 1</fullName>
        <ecNumber evidence="2">3.4.19.12</ecNumber>
    </recommendedName>
</protein>
<feature type="region of interest" description="Disordered" evidence="7">
    <location>
        <begin position="1520"/>
        <end position="1576"/>
    </location>
</feature>
<feature type="compositionally biased region" description="Acidic residues" evidence="7">
    <location>
        <begin position="3194"/>
        <end position="3212"/>
    </location>
</feature>
<dbReference type="EC" id="3.4.19.12" evidence="2"/>
<evidence type="ECO:0000256" key="7">
    <source>
        <dbReference type="SAM" id="MobiDB-lite"/>
    </source>
</evidence>
<name>A0AAJ0MFC9_9PEZI</name>
<evidence type="ECO:0000259" key="9">
    <source>
        <dbReference type="Pfam" id="PF12359"/>
    </source>
</evidence>
<evidence type="ECO:0000256" key="5">
    <source>
        <dbReference type="ARBA" id="ARBA00022801"/>
    </source>
</evidence>
<organism evidence="11 12">
    <name type="scientific">Lasiosphaeria hispida</name>
    <dbReference type="NCBI Taxonomy" id="260671"/>
    <lineage>
        <taxon>Eukaryota</taxon>
        <taxon>Fungi</taxon>
        <taxon>Dikarya</taxon>
        <taxon>Ascomycota</taxon>
        <taxon>Pezizomycotina</taxon>
        <taxon>Sordariomycetes</taxon>
        <taxon>Sordariomycetidae</taxon>
        <taxon>Sordariales</taxon>
        <taxon>Lasiosphaeriaceae</taxon>
        <taxon>Lasiosphaeria</taxon>
    </lineage>
</organism>
<dbReference type="GO" id="GO:0006508">
    <property type="term" value="P:proteolysis"/>
    <property type="evidence" value="ECO:0007669"/>
    <property type="project" value="UniProtKB-KW"/>
</dbReference>
<dbReference type="Pfam" id="PF20255">
    <property type="entry name" value="DUF6606"/>
    <property type="match status" value="1"/>
</dbReference>
<reference evidence="11" key="1">
    <citation type="journal article" date="2023" name="Mol. Phylogenet. Evol.">
        <title>Genome-scale phylogeny and comparative genomics of the fungal order Sordariales.</title>
        <authorList>
            <person name="Hensen N."/>
            <person name="Bonometti L."/>
            <person name="Westerberg I."/>
            <person name="Brannstrom I.O."/>
            <person name="Guillou S."/>
            <person name="Cros-Aarteil S."/>
            <person name="Calhoun S."/>
            <person name="Haridas S."/>
            <person name="Kuo A."/>
            <person name="Mondo S."/>
            <person name="Pangilinan J."/>
            <person name="Riley R."/>
            <person name="LaButti K."/>
            <person name="Andreopoulos B."/>
            <person name="Lipzen A."/>
            <person name="Chen C."/>
            <person name="Yan M."/>
            <person name="Daum C."/>
            <person name="Ng V."/>
            <person name="Clum A."/>
            <person name="Steindorff A."/>
            <person name="Ohm R.A."/>
            <person name="Martin F."/>
            <person name="Silar P."/>
            <person name="Natvig D.O."/>
            <person name="Lalanne C."/>
            <person name="Gautier V."/>
            <person name="Ament-Velasquez S.L."/>
            <person name="Kruys A."/>
            <person name="Hutchinson M.I."/>
            <person name="Powell A.J."/>
            <person name="Barry K."/>
            <person name="Miller A.N."/>
            <person name="Grigoriev I.V."/>
            <person name="Debuchy R."/>
            <person name="Gladieux P."/>
            <person name="Hiltunen Thoren M."/>
            <person name="Johannesson H."/>
        </authorList>
    </citation>
    <scope>NUCLEOTIDE SEQUENCE</scope>
    <source>
        <strain evidence="11">CBS 955.72</strain>
    </source>
</reference>
<feature type="domain" description="DUF3638" evidence="8">
    <location>
        <begin position="2075"/>
        <end position="2298"/>
    </location>
</feature>
<comment type="caution">
    <text evidence="11">The sequence shown here is derived from an EMBL/GenBank/DDBJ whole genome shotgun (WGS) entry which is preliminary data.</text>
</comment>
<evidence type="ECO:0000256" key="2">
    <source>
        <dbReference type="ARBA" id="ARBA00012759"/>
    </source>
</evidence>
<keyword evidence="5" id="KW-0378">Hydrolase</keyword>
<feature type="region of interest" description="Disordered" evidence="7">
    <location>
        <begin position="1888"/>
        <end position="1908"/>
    </location>
</feature>
<feature type="domain" description="DUF6606" evidence="10">
    <location>
        <begin position="5"/>
        <end position="298"/>
    </location>
</feature>
<dbReference type="GO" id="GO:0004843">
    <property type="term" value="F:cysteine-type deubiquitinase activity"/>
    <property type="evidence" value="ECO:0007669"/>
    <property type="project" value="UniProtKB-EC"/>
</dbReference>
<dbReference type="PANTHER" id="PTHR13367:SF32">
    <property type="entry name" value="DUF6606 DOMAIN-CONTAINING PROTEIN"/>
    <property type="match status" value="1"/>
</dbReference>
<keyword evidence="6" id="KW-0788">Thiol protease</keyword>
<evidence type="ECO:0000313" key="11">
    <source>
        <dbReference type="EMBL" id="KAK3356620.1"/>
    </source>
</evidence>
<reference evidence="11" key="2">
    <citation type="submission" date="2023-06" db="EMBL/GenBank/DDBJ databases">
        <authorList>
            <consortium name="Lawrence Berkeley National Laboratory"/>
            <person name="Haridas S."/>
            <person name="Hensen N."/>
            <person name="Bonometti L."/>
            <person name="Westerberg I."/>
            <person name="Brannstrom I.O."/>
            <person name="Guillou S."/>
            <person name="Cros-Aarteil S."/>
            <person name="Calhoun S."/>
            <person name="Kuo A."/>
            <person name="Mondo S."/>
            <person name="Pangilinan J."/>
            <person name="Riley R."/>
            <person name="Labutti K."/>
            <person name="Andreopoulos B."/>
            <person name="Lipzen A."/>
            <person name="Chen C."/>
            <person name="Yanf M."/>
            <person name="Daum C."/>
            <person name="Ng V."/>
            <person name="Clum A."/>
            <person name="Steindorff A."/>
            <person name="Ohm R."/>
            <person name="Martin F."/>
            <person name="Silar P."/>
            <person name="Natvig D."/>
            <person name="Lalanne C."/>
            <person name="Gautier V."/>
            <person name="Ament-Velasquez S.L."/>
            <person name="Kruys A."/>
            <person name="Hutchinson M.I."/>
            <person name="Powell A.J."/>
            <person name="Barry K."/>
            <person name="Miller A.N."/>
            <person name="Grigoriev I.V."/>
            <person name="Debuchy R."/>
            <person name="Gladieux P."/>
            <person name="Thoren M.H."/>
            <person name="Johannesson H."/>
        </authorList>
    </citation>
    <scope>NUCLEOTIDE SEQUENCE</scope>
    <source>
        <strain evidence="11">CBS 955.72</strain>
    </source>
</reference>
<proteinExistence type="predicted"/>
<dbReference type="Proteomes" id="UP001275084">
    <property type="component" value="Unassembled WGS sequence"/>
</dbReference>
<evidence type="ECO:0000256" key="1">
    <source>
        <dbReference type="ARBA" id="ARBA00000707"/>
    </source>
</evidence>
<feature type="domain" description="DUF3645" evidence="9">
    <location>
        <begin position="2391"/>
        <end position="2423"/>
    </location>
</feature>
<keyword evidence="12" id="KW-1185">Reference proteome</keyword>